<name>A0A3N0V5I2_9PROT</name>
<feature type="domain" description="Amidase" evidence="1">
    <location>
        <begin position="45"/>
        <end position="455"/>
    </location>
</feature>
<comment type="caution">
    <text evidence="2">The sequence shown here is derived from an EMBL/GenBank/DDBJ whole genome shotgun (WGS) entry which is preliminary data.</text>
</comment>
<dbReference type="InterPro" id="IPR014087">
    <property type="entry name" value="Carboxybiuret_hydro_AtzE"/>
</dbReference>
<dbReference type="GO" id="GO:0016787">
    <property type="term" value="F:hydrolase activity"/>
    <property type="evidence" value="ECO:0007669"/>
    <property type="project" value="UniProtKB-KW"/>
</dbReference>
<dbReference type="PANTHER" id="PTHR11895">
    <property type="entry name" value="TRANSAMIDASE"/>
    <property type="match status" value="1"/>
</dbReference>
<gene>
    <name evidence="2" type="ORF">ED236_00870</name>
</gene>
<evidence type="ECO:0000313" key="3">
    <source>
        <dbReference type="Proteomes" id="UP000275137"/>
    </source>
</evidence>
<dbReference type="InterPro" id="IPR023631">
    <property type="entry name" value="Amidase_dom"/>
</dbReference>
<organism evidence="2 3">
    <name type="scientific">Pseudomethylobacillus aquaticus</name>
    <dbReference type="NCBI Taxonomy" id="2676064"/>
    <lineage>
        <taxon>Bacteria</taxon>
        <taxon>Pseudomonadati</taxon>
        <taxon>Pseudomonadota</taxon>
        <taxon>Betaproteobacteria</taxon>
        <taxon>Nitrosomonadales</taxon>
        <taxon>Methylophilaceae</taxon>
        <taxon>Pseudomethylobacillus</taxon>
    </lineage>
</organism>
<dbReference type="InterPro" id="IPR036928">
    <property type="entry name" value="AS_sf"/>
</dbReference>
<dbReference type="NCBIfam" id="TIGR02715">
    <property type="entry name" value="amido_AtzE"/>
    <property type="match status" value="1"/>
</dbReference>
<evidence type="ECO:0000313" key="2">
    <source>
        <dbReference type="EMBL" id="ROH88067.1"/>
    </source>
</evidence>
<accession>A0A3N0V5I2</accession>
<dbReference type="Proteomes" id="UP000275137">
    <property type="component" value="Unassembled WGS sequence"/>
</dbReference>
<keyword evidence="2" id="KW-0378">Hydrolase</keyword>
<dbReference type="EMBL" id="RJVP01000001">
    <property type="protein sequence ID" value="ROH88067.1"/>
    <property type="molecule type" value="Genomic_DNA"/>
</dbReference>
<reference evidence="2 3" key="1">
    <citation type="submission" date="2018-10" db="EMBL/GenBank/DDBJ databases">
        <authorList>
            <person name="Chen W.-M."/>
        </authorList>
    </citation>
    <scope>NUCLEOTIDE SEQUENCE [LARGE SCALE GENOMIC DNA]</scope>
    <source>
        <strain evidence="2 3">H-5</strain>
    </source>
</reference>
<dbReference type="SUPFAM" id="SSF75304">
    <property type="entry name" value="Amidase signature (AS) enzymes"/>
    <property type="match status" value="1"/>
</dbReference>
<dbReference type="Gene3D" id="3.90.1300.10">
    <property type="entry name" value="Amidase signature (AS) domain"/>
    <property type="match status" value="1"/>
</dbReference>
<protein>
    <submittedName>
        <fullName evidence="2">AtzE family amidohydrolase</fullName>
    </submittedName>
</protein>
<evidence type="ECO:0000259" key="1">
    <source>
        <dbReference type="Pfam" id="PF01425"/>
    </source>
</evidence>
<proteinExistence type="predicted"/>
<dbReference type="AlphaFoldDB" id="A0A3N0V5I2"/>
<keyword evidence="3" id="KW-1185">Reference proteome</keyword>
<sequence>MLAETSASTAGLPQREASLAEKLLTGTVSGMVSALSEGRVSATALTQAALQRIDDHDGLYNSFTEVTSVRALAEAADIDRRRAGGETLPPLAGVPYAVKNLFDVAGLVTLAGSRINRDLPAASEDALLVRAMQAQGAVLLGALNMDEYAYGFTTENSHYGPARNPHDPARSAGGSSGGCGAAVAAGMVPLTLGSDTNGSVRVPSSMCGIFGLKPTYGALSLQGMFPFVHSLDHAGIFARSSHDLALSYALLHRASHDQTRSTVDSGTLSTDISRLRIAIAGGHFTQGNPEANAAVQKIASALGTQQMVELPQAARARSAAYLITASEGAQQHLQRLRTRAADFDPMTRPRLLAGSMMPAAWYIGAQRFRHWFQSEVAKLFQDVDIILAPSTPCSAQKIGQDSMTINGVEMPTRPNIGMFTQPISFIGLPVVSVPVQQAGGMPIGVQIIAPPWREDIALQVAAYLESTAVVAAPVVTRVEAAC</sequence>
<dbReference type="NCBIfam" id="NF006631">
    <property type="entry name" value="PRK09201.1"/>
    <property type="match status" value="1"/>
</dbReference>
<dbReference type="PANTHER" id="PTHR11895:SF172">
    <property type="entry name" value="GLUTAMYL-TRNA(GLN) AMIDOTRANSFERASE"/>
    <property type="match status" value="1"/>
</dbReference>
<dbReference type="Pfam" id="PF01425">
    <property type="entry name" value="Amidase"/>
    <property type="match status" value="1"/>
</dbReference>
<dbReference type="InterPro" id="IPR000120">
    <property type="entry name" value="Amidase"/>
</dbReference>